<dbReference type="OrthoDB" id="670661at2759"/>
<dbReference type="PANTHER" id="PTHR31374">
    <property type="entry name" value="AUXIN-INDUCED PROTEIN-LIKE-RELATED"/>
    <property type="match status" value="1"/>
</dbReference>
<proteinExistence type="inferred from homology"/>
<keyword evidence="3" id="KW-1185">Reference proteome</keyword>
<dbReference type="Proteomes" id="UP000029981">
    <property type="component" value="Chromosome 7"/>
</dbReference>
<reference evidence="2 3" key="2">
    <citation type="journal article" date="2009" name="PLoS ONE">
        <title>An integrated genetic and cytogenetic map of the cucumber genome.</title>
        <authorList>
            <person name="Ren Y."/>
            <person name="Zhang Z."/>
            <person name="Liu J."/>
            <person name="Staub J.E."/>
            <person name="Han Y."/>
            <person name="Cheng Z."/>
            <person name="Li X."/>
            <person name="Lu J."/>
            <person name="Miao H."/>
            <person name="Kang H."/>
            <person name="Xie B."/>
            <person name="Gu X."/>
            <person name="Wang X."/>
            <person name="Du Y."/>
            <person name="Jin W."/>
            <person name="Huang S."/>
        </authorList>
    </citation>
    <scope>NUCLEOTIDE SEQUENCE [LARGE SCALE GENOMIC DNA]</scope>
    <source>
        <strain evidence="3">cv. 9930</strain>
    </source>
</reference>
<dbReference type="EMBL" id="CM002928">
    <property type="protein sequence ID" value="KGN45404.1"/>
    <property type="molecule type" value="Genomic_DNA"/>
</dbReference>
<dbReference type="Gramene" id="KGN45404">
    <property type="protein sequence ID" value="KGN45404"/>
    <property type="gene ID" value="Csa_7G447190"/>
</dbReference>
<dbReference type="PANTHER" id="PTHR31374:SF137">
    <property type="entry name" value="SAUR FAMILY PROTEIN"/>
    <property type="match status" value="1"/>
</dbReference>
<dbReference type="GO" id="GO:0009733">
    <property type="term" value="P:response to auxin"/>
    <property type="evidence" value="ECO:0007669"/>
    <property type="project" value="InterPro"/>
</dbReference>
<comment type="similarity">
    <text evidence="1">Belongs to the ARG7 family.</text>
</comment>
<evidence type="ECO:0000313" key="2">
    <source>
        <dbReference type="EMBL" id="KGN45404.1"/>
    </source>
</evidence>
<reference evidence="2 3" key="1">
    <citation type="journal article" date="2009" name="Nat. Genet.">
        <title>The genome of the cucumber, Cucumis sativus L.</title>
        <authorList>
            <person name="Huang S."/>
            <person name="Li R."/>
            <person name="Zhang Z."/>
            <person name="Li L."/>
            <person name="Gu X."/>
            <person name="Fan W."/>
            <person name="Lucas W.J."/>
            <person name="Wang X."/>
            <person name="Xie B."/>
            <person name="Ni P."/>
            <person name="Ren Y."/>
            <person name="Zhu H."/>
            <person name="Li J."/>
            <person name="Lin K."/>
            <person name="Jin W."/>
            <person name="Fei Z."/>
            <person name="Li G."/>
            <person name="Staub J."/>
            <person name="Kilian A."/>
            <person name="van der Vossen E.A."/>
            <person name="Wu Y."/>
            <person name="Guo J."/>
            <person name="He J."/>
            <person name="Jia Z."/>
            <person name="Ren Y."/>
            <person name="Tian G."/>
            <person name="Lu Y."/>
            <person name="Ruan J."/>
            <person name="Qian W."/>
            <person name="Wang M."/>
            <person name="Huang Q."/>
            <person name="Li B."/>
            <person name="Xuan Z."/>
            <person name="Cao J."/>
            <person name="Asan"/>
            <person name="Wu Z."/>
            <person name="Zhang J."/>
            <person name="Cai Q."/>
            <person name="Bai Y."/>
            <person name="Zhao B."/>
            <person name="Han Y."/>
            <person name="Li Y."/>
            <person name="Li X."/>
            <person name="Wang S."/>
            <person name="Shi Q."/>
            <person name="Liu S."/>
            <person name="Cho W.K."/>
            <person name="Kim J.Y."/>
            <person name="Xu Y."/>
            <person name="Heller-Uszynska K."/>
            <person name="Miao H."/>
            <person name="Cheng Z."/>
            <person name="Zhang S."/>
            <person name="Wu J."/>
            <person name="Yang Y."/>
            <person name="Kang H."/>
            <person name="Li M."/>
            <person name="Liang H."/>
            <person name="Ren X."/>
            <person name="Shi Z."/>
            <person name="Wen M."/>
            <person name="Jian M."/>
            <person name="Yang H."/>
            <person name="Zhang G."/>
            <person name="Yang Z."/>
            <person name="Chen R."/>
            <person name="Liu S."/>
            <person name="Li J."/>
            <person name="Ma L."/>
            <person name="Liu H."/>
            <person name="Zhou Y."/>
            <person name="Zhao J."/>
            <person name="Fang X."/>
            <person name="Li G."/>
            <person name="Fang L."/>
            <person name="Li Y."/>
            <person name="Liu D."/>
            <person name="Zheng H."/>
            <person name="Zhang Y."/>
            <person name="Qin N."/>
            <person name="Li Z."/>
            <person name="Yang G."/>
            <person name="Yang S."/>
            <person name="Bolund L."/>
            <person name="Kristiansen K."/>
            <person name="Zheng H."/>
            <person name="Li S."/>
            <person name="Zhang X."/>
            <person name="Yang H."/>
            <person name="Wang J."/>
            <person name="Sun R."/>
            <person name="Zhang B."/>
            <person name="Jiang S."/>
            <person name="Wang J."/>
            <person name="Du Y."/>
            <person name="Li S."/>
        </authorList>
    </citation>
    <scope>NUCLEOTIDE SEQUENCE [LARGE SCALE GENOMIC DNA]</scope>
    <source>
        <strain evidence="3">cv. 9930</strain>
    </source>
</reference>
<dbReference type="AlphaFoldDB" id="A0A0A0K973"/>
<reference evidence="2 3" key="4">
    <citation type="journal article" date="2011" name="BMC Genomics">
        <title>RNA-Seq improves annotation of protein-coding genes in the cucumber genome.</title>
        <authorList>
            <person name="Li Z."/>
            <person name="Zhang Z."/>
            <person name="Yan P."/>
            <person name="Huang S."/>
            <person name="Fei Z."/>
            <person name="Lin K."/>
        </authorList>
    </citation>
    <scope>NUCLEOTIDE SEQUENCE [LARGE SCALE GENOMIC DNA]</scope>
    <source>
        <strain evidence="3">cv. 9930</strain>
    </source>
</reference>
<evidence type="ECO:0000256" key="1">
    <source>
        <dbReference type="ARBA" id="ARBA00006974"/>
    </source>
</evidence>
<dbReference type="OMA" id="THKAFRI"/>
<accession>A0A0A0K973</accession>
<dbReference type="InterPro" id="IPR003676">
    <property type="entry name" value="SAUR_fam"/>
</dbReference>
<evidence type="ECO:0008006" key="4">
    <source>
        <dbReference type="Google" id="ProtNLM"/>
    </source>
</evidence>
<reference evidence="2 3" key="3">
    <citation type="journal article" date="2010" name="BMC Genomics">
        <title>Transcriptome sequencing and comparative analysis of cucumber flowers with different sex types.</title>
        <authorList>
            <person name="Guo S."/>
            <person name="Zheng Y."/>
            <person name="Joung J.G."/>
            <person name="Liu S."/>
            <person name="Zhang Z."/>
            <person name="Crasta O.R."/>
            <person name="Sobral B.W."/>
            <person name="Xu Y."/>
            <person name="Huang S."/>
            <person name="Fei Z."/>
        </authorList>
    </citation>
    <scope>NUCLEOTIDE SEQUENCE [LARGE SCALE GENOMIC DNA]</scope>
    <source>
        <strain evidence="3">cv. 9930</strain>
    </source>
</reference>
<dbReference type="Pfam" id="PF02519">
    <property type="entry name" value="Auxin_inducible"/>
    <property type="match status" value="1"/>
</dbReference>
<organism evidence="2 3">
    <name type="scientific">Cucumis sativus</name>
    <name type="common">Cucumber</name>
    <dbReference type="NCBI Taxonomy" id="3659"/>
    <lineage>
        <taxon>Eukaryota</taxon>
        <taxon>Viridiplantae</taxon>
        <taxon>Streptophyta</taxon>
        <taxon>Embryophyta</taxon>
        <taxon>Tracheophyta</taxon>
        <taxon>Spermatophyta</taxon>
        <taxon>Magnoliopsida</taxon>
        <taxon>eudicotyledons</taxon>
        <taxon>Gunneridae</taxon>
        <taxon>Pentapetalae</taxon>
        <taxon>rosids</taxon>
        <taxon>fabids</taxon>
        <taxon>Cucurbitales</taxon>
        <taxon>Cucurbitaceae</taxon>
        <taxon>Benincaseae</taxon>
        <taxon>Cucumis</taxon>
    </lineage>
</organism>
<name>A0A0A0K973_CUCSA</name>
<dbReference type="STRING" id="3659.A0A0A0K973"/>
<protein>
    <recommendedName>
        <fullName evidence="4">SAUR family protein</fullName>
    </recommendedName>
</protein>
<evidence type="ECO:0000313" key="3">
    <source>
        <dbReference type="Proteomes" id="UP000029981"/>
    </source>
</evidence>
<dbReference type="eggNOG" id="ENOG502S0KJ">
    <property type="taxonomic scope" value="Eukaryota"/>
</dbReference>
<dbReference type="KEGG" id="csv:101216654"/>
<sequence>MESKNCPKKSNKIREIVKLQQIVKKWKRLANGEKSNSSSNNKLLKINGAWFTDGVPKGYLAVCVGKEMKRFVIPTHYLTHKAFRILLQEAEEEFGFHQQGVLQIPCHVSVFEDILNTVQQQNHNHFASDDNEIIRFCCSPECDLTHHHPPPQICTSLM</sequence>
<gene>
    <name evidence="2" type="ORF">Csa_7G447190</name>
</gene>